<feature type="domain" description="SCP" evidence="2">
    <location>
        <begin position="308"/>
        <end position="412"/>
    </location>
</feature>
<dbReference type="EMBL" id="LBPV01000048">
    <property type="protein sequence ID" value="KKP64330.1"/>
    <property type="molecule type" value="Genomic_DNA"/>
</dbReference>
<dbReference type="Proteomes" id="UP000033866">
    <property type="component" value="Unassembled WGS sequence"/>
</dbReference>
<reference evidence="3 4" key="1">
    <citation type="journal article" date="2015" name="Nature">
        <title>rRNA introns, odd ribosomes, and small enigmatic genomes across a large radiation of phyla.</title>
        <authorList>
            <person name="Brown C.T."/>
            <person name="Hug L.A."/>
            <person name="Thomas B.C."/>
            <person name="Sharon I."/>
            <person name="Castelle C.J."/>
            <person name="Singh A."/>
            <person name="Wilkins M.J."/>
            <person name="Williams K.H."/>
            <person name="Banfield J.F."/>
        </authorList>
    </citation>
    <scope>NUCLEOTIDE SEQUENCE [LARGE SCALE GENOMIC DNA]</scope>
</reference>
<dbReference type="CDD" id="cd05379">
    <property type="entry name" value="CAP_bacterial"/>
    <property type="match status" value="1"/>
</dbReference>
<dbReference type="Gene3D" id="1.10.3210.10">
    <property type="entry name" value="Hypothetical protein af1432"/>
    <property type="match status" value="1"/>
</dbReference>
<name>A0A0G0DMN6_9BACT</name>
<dbReference type="PANTHER" id="PTHR31157:SF1">
    <property type="entry name" value="SCP DOMAIN-CONTAINING PROTEIN"/>
    <property type="match status" value="1"/>
</dbReference>
<dbReference type="PANTHER" id="PTHR31157">
    <property type="entry name" value="SCP DOMAIN-CONTAINING PROTEIN"/>
    <property type="match status" value="1"/>
</dbReference>
<sequence length="522" mass="59054">MISAIYFLTRKIYNWVLLQPLMHMSKKVELQNIDLGLEFQNTTTDLYSKELIFKGAHAFFSHPARNIDRKNFKTAKRILSEIEKWELGFSEKKFSIMKNDSILVAYLAYKFGELVGLDKQNLSDVYISGLIQNIGKMYMCEENTTLAYEYTISSLKKGDKGFEKIAKALKNIPSSTKKYLEENTDLKENIVDTAANFHSVYSNLFKEGYPNADEEISQLDTVLWFADSLSALSFSSIDKLERNYKKGSYVSLMSAFEMLREQTEDRIPQFWGKASNATLMSLVFTMIIAMSSPSKSLAANYTAQQVISLTNSDRTSRGLKGLSVDSKLMQAAINKARNMFAEQYWSHYGPNGETPWQFIRAQGYSYVYAGENLGKGFTDVQKLNQAWLESSSHRANILKPQYNEIGVAVMDGVLEGKKVTIVVQMLAEERTVKKAVVPKKVVKKVNIAETSPKKVVKEVIEEKEIAKPIEKPPEGFANLGEDGKEPMITTSSEGKESNEIGMLTNFNDFLERSKILIKKKTS</sequence>
<gene>
    <name evidence="3" type="ORF">UR61_C0048G0003</name>
</gene>
<comment type="caution">
    <text evidence="3">The sequence shown here is derived from an EMBL/GenBank/DDBJ whole genome shotgun (WGS) entry which is preliminary data.</text>
</comment>
<dbReference type="SUPFAM" id="SSF55797">
    <property type="entry name" value="PR-1-like"/>
    <property type="match status" value="1"/>
</dbReference>
<feature type="region of interest" description="Disordered" evidence="1">
    <location>
        <begin position="471"/>
        <end position="496"/>
    </location>
</feature>
<evidence type="ECO:0000313" key="4">
    <source>
        <dbReference type="Proteomes" id="UP000033866"/>
    </source>
</evidence>
<evidence type="ECO:0000259" key="2">
    <source>
        <dbReference type="Pfam" id="PF00188"/>
    </source>
</evidence>
<protein>
    <recommendedName>
        <fullName evidence="2">SCP domain-containing protein</fullName>
    </recommendedName>
</protein>
<proteinExistence type="predicted"/>
<dbReference type="CDD" id="cd00077">
    <property type="entry name" value="HDc"/>
    <property type="match status" value="1"/>
</dbReference>
<evidence type="ECO:0000313" key="3">
    <source>
        <dbReference type="EMBL" id="KKP64330.1"/>
    </source>
</evidence>
<dbReference type="AlphaFoldDB" id="A0A0G0DMN6"/>
<dbReference type="Gene3D" id="3.40.33.10">
    <property type="entry name" value="CAP"/>
    <property type="match status" value="1"/>
</dbReference>
<organism evidence="3 4">
    <name type="scientific">candidate division WS6 bacterium GW2011_GWE1_34_7</name>
    <dbReference type="NCBI Taxonomy" id="1619093"/>
    <lineage>
        <taxon>Bacteria</taxon>
        <taxon>Candidatus Dojkabacteria</taxon>
    </lineage>
</organism>
<dbReference type="InterPro" id="IPR003607">
    <property type="entry name" value="HD/PDEase_dom"/>
</dbReference>
<dbReference type="InterPro" id="IPR014044">
    <property type="entry name" value="CAP_dom"/>
</dbReference>
<evidence type="ECO:0000256" key="1">
    <source>
        <dbReference type="SAM" id="MobiDB-lite"/>
    </source>
</evidence>
<dbReference type="InterPro" id="IPR035940">
    <property type="entry name" value="CAP_sf"/>
</dbReference>
<accession>A0A0G0DMN6</accession>
<dbReference type="Pfam" id="PF00188">
    <property type="entry name" value="CAP"/>
    <property type="match status" value="1"/>
</dbReference>